<organism evidence="2">
    <name type="scientific">Camponotus floridanus</name>
    <name type="common">Florida carpenter ant</name>
    <dbReference type="NCBI Taxonomy" id="104421"/>
    <lineage>
        <taxon>Eukaryota</taxon>
        <taxon>Metazoa</taxon>
        <taxon>Ecdysozoa</taxon>
        <taxon>Arthropoda</taxon>
        <taxon>Hexapoda</taxon>
        <taxon>Insecta</taxon>
        <taxon>Pterygota</taxon>
        <taxon>Neoptera</taxon>
        <taxon>Endopterygota</taxon>
        <taxon>Hymenoptera</taxon>
        <taxon>Apocrita</taxon>
        <taxon>Aculeata</taxon>
        <taxon>Formicoidea</taxon>
        <taxon>Formicidae</taxon>
        <taxon>Formicinae</taxon>
        <taxon>Camponotus</taxon>
    </lineage>
</organism>
<dbReference type="OrthoDB" id="7553511at2759"/>
<feature type="non-terminal residue" evidence="1">
    <location>
        <position position="1"/>
    </location>
</feature>
<accession>E2AKU9</accession>
<sequence>APCHTANVTIDLLRTVFENRISRNADVNWPPRSCDLTPLDYFLWGTVKDKCYANQPETIQELKHEIKIAIDEIRAHTVENVLKNWVDRIGYCAASRG</sequence>
<dbReference type="InterPro" id="IPR036397">
    <property type="entry name" value="RNaseH_sf"/>
</dbReference>
<dbReference type="GO" id="GO:0003676">
    <property type="term" value="F:nucleic acid binding"/>
    <property type="evidence" value="ECO:0007669"/>
    <property type="project" value="InterPro"/>
</dbReference>
<dbReference type="Gene3D" id="3.30.420.10">
    <property type="entry name" value="Ribonuclease H-like superfamily/Ribonuclease H"/>
    <property type="match status" value="1"/>
</dbReference>
<reference evidence="1 2" key="1">
    <citation type="journal article" date="2010" name="Science">
        <title>Genomic comparison of the ants Camponotus floridanus and Harpegnathos saltator.</title>
        <authorList>
            <person name="Bonasio R."/>
            <person name="Zhang G."/>
            <person name="Ye C."/>
            <person name="Mutti N.S."/>
            <person name="Fang X."/>
            <person name="Qin N."/>
            <person name="Donahue G."/>
            <person name="Yang P."/>
            <person name="Li Q."/>
            <person name="Li C."/>
            <person name="Zhang P."/>
            <person name="Huang Z."/>
            <person name="Berger S.L."/>
            <person name="Reinberg D."/>
            <person name="Wang J."/>
            <person name="Liebig J."/>
        </authorList>
    </citation>
    <scope>NUCLEOTIDE SEQUENCE [LARGE SCALE GENOMIC DNA]</scope>
    <source>
        <strain evidence="2">C129</strain>
    </source>
</reference>
<dbReference type="AlphaFoldDB" id="E2AKU9"/>
<dbReference type="InParanoid" id="E2AKU9"/>
<protein>
    <recommendedName>
        <fullName evidence="3">Histone-lysine N-methyltransferase SETMAR</fullName>
    </recommendedName>
</protein>
<dbReference type="PANTHER" id="PTHR47326">
    <property type="entry name" value="TRANSPOSABLE ELEMENT TC3 TRANSPOSASE-LIKE PROTEIN"/>
    <property type="match status" value="1"/>
</dbReference>
<gene>
    <name evidence="1" type="ORF">EAG_08130</name>
</gene>
<proteinExistence type="predicted"/>
<name>E2AKU9_CAMFO</name>
<dbReference type="EMBL" id="GL440413">
    <property type="protein sequence ID" value="EFN65938.1"/>
    <property type="molecule type" value="Genomic_DNA"/>
</dbReference>
<dbReference type="PANTHER" id="PTHR47326:SF1">
    <property type="entry name" value="HTH PSQ-TYPE DOMAIN-CONTAINING PROTEIN"/>
    <property type="match status" value="1"/>
</dbReference>
<evidence type="ECO:0000313" key="2">
    <source>
        <dbReference type="Proteomes" id="UP000000311"/>
    </source>
</evidence>
<evidence type="ECO:0000313" key="1">
    <source>
        <dbReference type="EMBL" id="EFN65938.1"/>
    </source>
</evidence>
<feature type="non-terminal residue" evidence="1">
    <location>
        <position position="97"/>
    </location>
</feature>
<dbReference type="Proteomes" id="UP000000311">
    <property type="component" value="Unassembled WGS sequence"/>
</dbReference>
<dbReference type="OMA" id="EWARTHQ"/>
<keyword evidence="2" id="KW-1185">Reference proteome</keyword>
<evidence type="ECO:0008006" key="3">
    <source>
        <dbReference type="Google" id="ProtNLM"/>
    </source>
</evidence>